<evidence type="ECO:0000313" key="2">
    <source>
        <dbReference type="Proteomes" id="UP001358586"/>
    </source>
</evidence>
<dbReference type="EMBL" id="JARKNE010000010">
    <property type="protein sequence ID" value="KAK5793665.1"/>
    <property type="molecule type" value="Genomic_DNA"/>
</dbReference>
<accession>A0ABR0NF99</accession>
<organism evidence="1 2">
    <name type="scientific">Gossypium arboreum</name>
    <name type="common">Tree cotton</name>
    <name type="synonym">Gossypium nanking</name>
    <dbReference type="NCBI Taxonomy" id="29729"/>
    <lineage>
        <taxon>Eukaryota</taxon>
        <taxon>Viridiplantae</taxon>
        <taxon>Streptophyta</taxon>
        <taxon>Embryophyta</taxon>
        <taxon>Tracheophyta</taxon>
        <taxon>Spermatophyta</taxon>
        <taxon>Magnoliopsida</taxon>
        <taxon>eudicotyledons</taxon>
        <taxon>Gunneridae</taxon>
        <taxon>Pentapetalae</taxon>
        <taxon>rosids</taxon>
        <taxon>malvids</taxon>
        <taxon>Malvales</taxon>
        <taxon>Malvaceae</taxon>
        <taxon>Malvoideae</taxon>
        <taxon>Gossypium</taxon>
    </lineage>
</organism>
<evidence type="ECO:0000313" key="1">
    <source>
        <dbReference type="EMBL" id="KAK5793665.1"/>
    </source>
</evidence>
<keyword evidence="2" id="KW-1185">Reference proteome</keyword>
<name>A0ABR0NF99_GOSAR</name>
<dbReference type="Proteomes" id="UP001358586">
    <property type="component" value="Chromosome 10"/>
</dbReference>
<proteinExistence type="predicted"/>
<gene>
    <name evidence="1" type="ORF">PVK06_034817</name>
</gene>
<reference evidence="1 2" key="1">
    <citation type="submission" date="2023-03" db="EMBL/GenBank/DDBJ databases">
        <title>WGS of Gossypium arboreum.</title>
        <authorList>
            <person name="Yu D."/>
        </authorList>
    </citation>
    <scope>NUCLEOTIDE SEQUENCE [LARGE SCALE GENOMIC DNA]</scope>
    <source>
        <tissue evidence="1">Leaf</tissue>
    </source>
</reference>
<comment type="caution">
    <text evidence="1">The sequence shown here is derived from an EMBL/GenBank/DDBJ whole genome shotgun (WGS) entry which is preliminary data.</text>
</comment>
<protein>
    <submittedName>
        <fullName evidence="1">Uncharacterized protein</fullName>
    </submittedName>
</protein>
<sequence>MERKENNEIFGRKRRENELFPKQEVSYVGILQGGHVWCLKVVEEINNGKAQANCIHSVCNSSDDLWFRVTKFDKLDQGVALGVYRVHLRTRTCDCVICDALCYPCAYAIADCMNFHLHPMGFVDDVYKL</sequence>